<evidence type="ECO:0000256" key="6">
    <source>
        <dbReference type="SAM" id="MobiDB-lite"/>
    </source>
</evidence>
<keyword evidence="4" id="KW-0862">Zinc</keyword>
<keyword evidence="8" id="KW-1185">Reference proteome</keyword>
<evidence type="ECO:0000313" key="8">
    <source>
        <dbReference type="Proteomes" id="UP000076154"/>
    </source>
</evidence>
<evidence type="ECO:0008006" key="9">
    <source>
        <dbReference type="Google" id="ProtNLM"/>
    </source>
</evidence>
<feature type="region of interest" description="Disordered" evidence="6">
    <location>
        <begin position="626"/>
        <end position="648"/>
    </location>
</feature>
<organism evidence="7 8">
    <name type="scientific">Hypsizygus marmoreus</name>
    <name type="common">White beech mushroom</name>
    <name type="synonym">Agaricus marmoreus</name>
    <dbReference type="NCBI Taxonomy" id="39966"/>
    <lineage>
        <taxon>Eukaryota</taxon>
        <taxon>Fungi</taxon>
        <taxon>Dikarya</taxon>
        <taxon>Basidiomycota</taxon>
        <taxon>Agaricomycotina</taxon>
        <taxon>Agaricomycetes</taxon>
        <taxon>Agaricomycetidae</taxon>
        <taxon>Agaricales</taxon>
        <taxon>Tricholomatineae</taxon>
        <taxon>Lyophyllaceae</taxon>
        <taxon>Hypsizygus</taxon>
    </lineage>
</organism>
<name>A0A369J4F1_HYPMA</name>
<dbReference type="EMBL" id="LUEZ02000136">
    <property type="protein sequence ID" value="RDB16020.1"/>
    <property type="molecule type" value="Genomic_DNA"/>
</dbReference>
<evidence type="ECO:0000256" key="4">
    <source>
        <dbReference type="ARBA" id="ARBA00022833"/>
    </source>
</evidence>
<dbReference type="GO" id="GO:0008270">
    <property type="term" value="F:zinc ion binding"/>
    <property type="evidence" value="ECO:0007669"/>
    <property type="project" value="UniProtKB-KW"/>
</dbReference>
<feature type="compositionally biased region" description="Basic residues" evidence="6">
    <location>
        <begin position="29"/>
        <end position="44"/>
    </location>
</feature>
<keyword evidence="5" id="KW-0539">Nucleus</keyword>
<keyword evidence="2" id="KW-0479">Metal-binding</keyword>
<accession>A0A369J4F1</accession>
<dbReference type="AlphaFoldDB" id="A0A369J4F1"/>
<proteinExistence type="predicted"/>
<dbReference type="Proteomes" id="UP000076154">
    <property type="component" value="Unassembled WGS sequence"/>
</dbReference>
<comment type="caution">
    <text evidence="7">The sequence shown here is derived from an EMBL/GenBank/DDBJ whole genome shotgun (WGS) entry which is preliminary data.</text>
</comment>
<evidence type="ECO:0000256" key="5">
    <source>
        <dbReference type="ARBA" id="ARBA00023242"/>
    </source>
</evidence>
<dbReference type="PANTHER" id="PTHR46481:SF10">
    <property type="entry name" value="ZINC FINGER BED DOMAIN-CONTAINING PROTEIN 39"/>
    <property type="match status" value="1"/>
</dbReference>
<feature type="compositionally biased region" description="Acidic residues" evidence="6">
    <location>
        <begin position="85"/>
        <end position="109"/>
    </location>
</feature>
<feature type="compositionally biased region" description="Acidic residues" evidence="6">
    <location>
        <begin position="48"/>
        <end position="59"/>
    </location>
</feature>
<feature type="region of interest" description="Disordered" evidence="6">
    <location>
        <begin position="1"/>
        <end position="125"/>
    </location>
</feature>
<dbReference type="SUPFAM" id="SSF53098">
    <property type="entry name" value="Ribonuclease H-like"/>
    <property type="match status" value="1"/>
</dbReference>
<feature type="compositionally biased region" description="Basic and acidic residues" evidence="6">
    <location>
        <begin position="631"/>
        <end position="646"/>
    </location>
</feature>
<evidence type="ECO:0000313" key="7">
    <source>
        <dbReference type="EMBL" id="RDB16020.1"/>
    </source>
</evidence>
<dbReference type="GO" id="GO:0005634">
    <property type="term" value="C:nucleus"/>
    <property type="evidence" value="ECO:0007669"/>
    <property type="project" value="UniProtKB-SubCell"/>
</dbReference>
<dbReference type="InterPro" id="IPR052035">
    <property type="entry name" value="ZnF_BED_domain_contain"/>
</dbReference>
<evidence type="ECO:0000256" key="2">
    <source>
        <dbReference type="ARBA" id="ARBA00022723"/>
    </source>
</evidence>
<evidence type="ECO:0000256" key="1">
    <source>
        <dbReference type="ARBA" id="ARBA00004123"/>
    </source>
</evidence>
<dbReference type="PANTHER" id="PTHR46481">
    <property type="entry name" value="ZINC FINGER BED DOMAIN-CONTAINING PROTEIN 4"/>
    <property type="match status" value="1"/>
</dbReference>
<keyword evidence="3" id="KW-0863">Zinc-finger</keyword>
<dbReference type="InterPro" id="IPR012337">
    <property type="entry name" value="RNaseH-like_sf"/>
</dbReference>
<dbReference type="OrthoDB" id="3172935at2759"/>
<sequence>MAQPKQGKSGPTTRAKTKMKKPAATAKASRGKKSAPVRTTRRKRQASDNEESADSESDDTSCHPRRKRSQKHVEEEVVEDKEPAESEVEVVDNEASNEEAQEESPETEDEPQHKRPVAGTMPVKKQSTKDLLLVMTDRVEVKFKVGENDYKSLTGRWCIPCKNDAAFHYELYKDKCNEAEIPENHWAIPRDIWPEMEDAKRQEKAKRKVQAKLEFEKVPGPQVFTREGVLHAVTQFVAIDDQSLVLPSKPIFRNCLVVMRPNATKADLPSKHDVQVHLHNEFVERLQELKASILKAPGKISVTADAWSADTTKASFLGMTAHWIDIEDGHWKLRAEVIAFQGLSGNHSGLNLGRCLGHVVNLGNVSVMSHITKIAAVETTTAIWEYDPTDPDNRILGGDLDVIAALRTLMVKIQASGQRIEYFEQCQVSCKISDPLKIPLHSNIRWGTAHLMVTRGHYLRQPMTLFMSTADELYGPITTLRQNGCVVKHIPWSAFKLSDTDWDRVLDASKILEDSNRIQQCFSAEKQPTLWNALPALEELQTAWEEKRDDPHYAPYRDALSDGLAKLNKYYSFLDEKSAFVLALVKTGRNWSGNCKKTAVAGCSRSRSGFSGFGNFRNQLRLPVASIGSQKPDRTGPENTSGKEEQAAEIGAGNKYAKNWQEEAMKILDRTAAAQPMASTSAMPTDKRKTLSDFNRHRQALISQDDQEGWASELRRYLKDVPAEVSKDTDIVKWWQNHSKASSVPCERLFLASKQTATERRARLGAKTFEELQLMKFAWRNNIRNIAAWNSDQVEEVNLIEFTEMLELDEQNAEWDKDGFKIVVD</sequence>
<dbReference type="InParanoid" id="A0A369J4F1"/>
<reference evidence="7" key="1">
    <citation type="submission" date="2018-04" db="EMBL/GenBank/DDBJ databases">
        <title>Whole genome sequencing of Hypsizygus marmoreus.</title>
        <authorList>
            <person name="Choi I.-G."/>
            <person name="Min B."/>
            <person name="Kim J.-G."/>
            <person name="Kim S."/>
            <person name="Oh Y.-L."/>
            <person name="Kong W.-S."/>
            <person name="Park H."/>
            <person name="Jeong J."/>
            <person name="Song E.-S."/>
        </authorList>
    </citation>
    <scope>NUCLEOTIDE SEQUENCE [LARGE SCALE GENOMIC DNA]</scope>
    <source>
        <strain evidence="7">51987-8</strain>
    </source>
</reference>
<feature type="compositionally biased region" description="Basic and acidic residues" evidence="6">
    <location>
        <begin position="71"/>
        <end position="84"/>
    </location>
</feature>
<comment type="subcellular location">
    <subcellularLocation>
        <location evidence="1">Nucleus</location>
    </subcellularLocation>
</comment>
<gene>
    <name evidence="7" type="ORF">Hypma_003461</name>
</gene>
<evidence type="ECO:0000256" key="3">
    <source>
        <dbReference type="ARBA" id="ARBA00022771"/>
    </source>
</evidence>
<protein>
    <recommendedName>
        <fullName evidence="9">HAT C-terminal dimerisation domain-containing protein</fullName>
    </recommendedName>
</protein>